<evidence type="ECO:0000313" key="8">
    <source>
        <dbReference type="Proteomes" id="UP000679575"/>
    </source>
</evidence>
<comment type="similarity">
    <text evidence="1">Belongs to the PhoH family.</text>
</comment>
<dbReference type="PANTHER" id="PTHR30473">
    <property type="entry name" value="PROTEIN PHOH"/>
    <property type="match status" value="1"/>
</dbReference>
<dbReference type="SMART" id="SM00670">
    <property type="entry name" value="PINc"/>
    <property type="match status" value="1"/>
</dbReference>
<evidence type="ECO:0000256" key="4">
    <source>
        <dbReference type="ARBA" id="ARBA00046345"/>
    </source>
</evidence>
<dbReference type="Proteomes" id="UP000679575">
    <property type="component" value="Chromosome"/>
</dbReference>
<dbReference type="EMBL" id="CP073587">
    <property type="protein sequence ID" value="QUN06344.1"/>
    <property type="molecule type" value="Genomic_DNA"/>
</dbReference>
<name>A0ABX7YUJ8_9GAMM</name>
<dbReference type="RefSeq" id="WP_212595358.1">
    <property type="nucleotide sequence ID" value="NZ_CP073587.1"/>
</dbReference>
<organism evidence="7 8">
    <name type="scientific">Shewanella yunxiaonensis</name>
    <dbReference type="NCBI Taxonomy" id="2829809"/>
    <lineage>
        <taxon>Bacteria</taxon>
        <taxon>Pseudomonadati</taxon>
        <taxon>Pseudomonadota</taxon>
        <taxon>Gammaproteobacteria</taxon>
        <taxon>Alteromonadales</taxon>
        <taxon>Shewanellaceae</taxon>
        <taxon>Shewanella</taxon>
    </lineage>
</organism>
<evidence type="ECO:0000256" key="3">
    <source>
        <dbReference type="ARBA" id="ARBA00022840"/>
    </source>
</evidence>
<dbReference type="Pfam" id="PF13638">
    <property type="entry name" value="PIN_4"/>
    <property type="match status" value="1"/>
</dbReference>
<evidence type="ECO:0000256" key="1">
    <source>
        <dbReference type="ARBA" id="ARBA00010393"/>
    </source>
</evidence>
<gene>
    <name evidence="7" type="ORF">KDN34_02435</name>
</gene>
<dbReference type="Gene3D" id="3.40.50.1010">
    <property type="entry name" value="5'-nuclease"/>
    <property type="match status" value="1"/>
</dbReference>
<keyword evidence="2" id="KW-0547">Nucleotide-binding</keyword>
<dbReference type="InterPro" id="IPR027417">
    <property type="entry name" value="P-loop_NTPase"/>
</dbReference>
<dbReference type="SUPFAM" id="SSF88723">
    <property type="entry name" value="PIN domain-like"/>
    <property type="match status" value="1"/>
</dbReference>
<dbReference type="SMART" id="SM00382">
    <property type="entry name" value="AAA"/>
    <property type="match status" value="1"/>
</dbReference>
<accession>A0ABX7YUJ8</accession>
<protein>
    <submittedName>
        <fullName evidence="7">PhoH family protein</fullName>
    </submittedName>
</protein>
<reference evidence="7 8" key="1">
    <citation type="submission" date="2021-04" db="EMBL/GenBank/DDBJ databases">
        <title>Novel species identification of genus Shewanella.</title>
        <authorList>
            <person name="Liu G."/>
        </authorList>
    </citation>
    <scope>NUCLEOTIDE SEQUENCE [LARGE SCALE GENOMIC DNA]</scope>
    <source>
        <strain evidence="7 8">FJAT-54481</strain>
    </source>
</reference>
<dbReference type="CDD" id="cd09883">
    <property type="entry name" value="PIN_VapC_PhoHL-ATPase"/>
    <property type="match status" value="1"/>
</dbReference>
<evidence type="ECO:0000256" key="2">
    <source>
        <dbReference type="ARBA" id="ARBA00022741"/>
    </source>
</evidence>
<dbReference type="InterPro" id="IPR002716">
    <property type="entry name" value="PIN_dom"/>
</dbReference>
<dbReference type="PANTHER" id="PTHR30473:SF2">
    <property type="entry name" value="PIN DOMAIN-CONTAINING PROTEIN"/>
    <property type="match status" value="1"/>
</dbReference>
<feature type="domain" description="AAA+ ATPase" evidence="5">
    <location>
        <begin position="272"/>
        <end position="438"/>
    </location>
</feature>
<dbReference type="InterPro" id="IPR029060">
    <property type="entry name" value="PIN-like_dom_sf"/>
</dbReference>
<sequence length="464" mass="52136">MEQDDRKLFVLDTNVLLHEPLAIYSFKEHDVVVPMTVLEELDQIKDRKRDVSRDARVAIRALEDTLGGDITPEQIINGVLLPTREGHSDATGTLAIFPDHQIEFTIGALPGDNNDNRIINTALYLQKLHHPRPVVLVTKDINMRLKAKGAGMLMVEDYRTDQLIDDIRFLSKGFHEFEGNFWEHLERVATERHGRQTIHDVPLKDLGDDIFYMNQYLLDAESNFCGRVVGRSNDSLSVLDLGRDRLLNMEAWGVRPKNIYQGMALQALMDPDIDLVILTGPAGCGKTLLAMAAALELVIERNQYDKVIVTRNTPEIAESIGFLPGTEEEKMAPWLAAITDTLEVLHKHDVNPAGSLNYIMDKANIQFKSINFMRGRSIQNAVVLLDECQNLTASQIKTMITRMGEGTKLICCGNLAQIDSNYLTAVTSGLTYIVERFKQFEGSANIYLNGVVRSRLAEFAEEQL</sequence>
<keyword evidence="8" id="KW-1185">Reference proteome</keyword>
<keyword evidence="3" id="KW-0067">ATP-binding</keyword>
<dbReference type="Pfam" id="PF02562">
    <property type="entry name" value="PhoH"/>
    <property type="match status" value="1"/>
</dbReference>
<evidence type="ECO:0000259" key="5">
    <source>
        <dbReference type="SMART" id="SM00382"/>
    </source>
</evidence>
<dbReference type="Gene3D" id="3.40.50.300">
    <property type="entry name" value="P-loop containing nucleotide triphosphate hydrolases"/>
    <property type="match status" value="1"/>
</dbReference>
<evidence type="ECO:0000313" key="7">
    <source>
        <dbReference type="EMBL" id="QUN06344.1"/>
    </source>
</evidence>
<dbReference type="InterPro" id="IPR003593">
    <property type="entry name" value="AAA+_ATPase"/>
</dbReference>
<dbReference type="InterPro" id="IPR051451">
    <property type="entry name" value="PhoH2-like"/>
</dbReference>
<dbReference type="InterPro" id="IPR003714">
    <property type="entry name" value="PhoH"/>
</dbReference>
<evidence type="ECO:0000259" key="6">
    <source>
        <dbReference type="SMART" id="SM00670"/>
    </source>
</evidence>
<feature type="domain" description="PIN" evidence="6">
    <location>
        <begin position="7"/>
        <end position="145"/>
    </location>
</feature>
<comment type="similarity">
    <text evidence="4">In the N-terminal section; belongs to the PINc/VapC protein family.</text>
</comment>
<proteinExistence type="inferred from homology"/>
<dbReference type="SUPFAM" id="SSF52540">
    <property type="entry name" value="P-loop containing nucleoside triphosphate hydrolases"/>
    <property type="match status" value="1"/>
</dbReference>